<dbReference type="Pfam" id="PF13738">
    <property type="entry name" value="Pyr_redox_3"/>
    <property type="match status" value="1"/>
</dbReference>
<evidence type="ECO:0000313" key="3">
    <source>
        <dbReference type="Proteomes" id="UP000549616"/>
    </source>
</evidence>
<evidence type="ECO:0000313" key="2">
    <source>
        <dbReference type="EMBL" id="NYI93681.1"/>
    </source>
</evidence>
<gene>
    <name evidence="2" type="ORF">HNR02_007056</name>
</gene>
<dbReference type="PRINTS" id="PR00469">
    <property type="entry name" value="PNDRDTASEII"/>
</dbReference>
<dbReference type="RefSeq" id="WP_179777822.1">
    <property type="nucleotide sequence ID" value="NZ_JACCFK010000002.1"/>
</dbReference>
<dbReference type="PANTHER" id="PTHR43539">
    <property type="entry name" value="FLAVIN-BINDING MONOOXYGENASE-LIKE PROTEIN (AFU_ORTHOLOGUE AFUA_4G09220)"/>
    <property type="match status" value="1"/>
</dbReference>
<dbReference type="SUPFAM" id="SSF51905">
    <property type="entry name" value="FAD/NAD(P)-binding domain"/>
    <property type="match status" value="2"/>
</dbReference>
<dbReference type="Gene3D" id="3.50.50.60">
    <property type="entry name" value="FAD/NAD(P)-binding domain"/>
    <property type="match status" value="1"/>
</dbReference>
<dbReference type="InterPro" id="IPR036188">
    <property type="entry name" value="FAD/NAD-bd_sf"/>
</dbReference>
<dbReference type="PRINTS" id="PR00368">
    <property type="entry name" value="FADPNR"/>
</dbReference>
<evidence type="ECO:0000256" key="1">
    <source>
        <dbReference type="ARBA" id="ARBA00023002"/>
    </source>
</evidence>
<dbReference type="GO" id="GO:0004497">
    <property type="term" value="F:monooxygenase activity"/>
    <property type="evidence" value="ECO:0007669"/>
    <property type="project" value="TreeGrafter"/>
</dbReference>
<dbReference type="PANTHER" id="PTHR43539:SF78">
    <property type="entry name" value="FLAVIN-CONTAINING MONOOXYGENASE"/>
    <property type="match status" value="1"/>
</dbReference>
<name>A0A853BGD0_9PSEU</name>
<dbReference type="EMBL" id="JACCFK010000002">
    <property type="protein sequence ID" value="NYI93681.1"/>
    <property type="molecule type" value="Genomic_DNA"/>
</dbReference>
<proteinExistence type="predicted"/>
<comment type="caution">
    <text evidence="2">The sequence shown here is derived from an EMBL/GenBank/DDBJ whole genome shotgun (WGS) entry which is preliminary data.</text>
</comment>
<dbReference type="GO" id="GO:0050660">
    <property type="term" value="F:flavin adenine dinucleotide binding"/>
    <property type="evidence" value="ECO:0007669"/>
    <property type="project" value="TreeGrafter"/>
</dbReference>
<dbReference type="InterPro" id="IPR050982">
    <property type="entry name" value="Auxin_biosynth/cation_transpt"/>
</dbReference>
<keyword evidence="1" id="KW-0560">Oxidoreductase</keyword>
<organism evidence="2 3">
    <name type="scientific">Amycolatopsis endophytica</name>
    <dbReference type="NCBI Taxonomy" id="860233"/>
    <lineage>
        <taxon>Bacteria</taxon>
        <taxon>Bacillati</taxon>
        <taxon>Actinomycetota</taxon>
        <taxon>Actinomycetes</taxon>
        <taxon>Pseudonocardiales</taxon>
        <taxon>Pseudonocardiaceae</taxon>
        <taxon>Amycolatopsis</taxon>
    </lineage>
</organism>
<sequence length="360" mass="38599">MPDAVVIGGGQAGLASVHALKARGLEPVLLEAGDEPAGSWPHYYDSLHLFSPARYSSLPGLAFPGDPRRYPHRDEVIGYLRRYAAVLDADIRTGHRVTAVTRPGGEFVVSTDSGAEFSAPIVVAATGAFSSPYRPALPGLDEFAGTVLHSSEYREPSPFAGQRVVVVGAANSAVQIAVDLVPHSHVTLATRKPIRYATQKPLGRDVHFWFTVTGFDVLPIGPWLRTKPSMLVLDAGGYRAAIEAGKPGQRRMFTAIEGDTVTWADGSREQVDTIILATGFRPGLSYLDKLGVLDPAGAPRQHRGLSTTHPGLGFVGLEWQRSFSSATIRGVGRDAAYVARRLLTSAGVIRGAKNRFRRTG</sequence>
<keyword evidence="3" id="KW-1185">Reference proteome</keyword>
<dbReference type="Proteomes" id="UP000549616">
    <property type="component" value="Unassembled WGS sequence"/>
</dbReference>
<reference evidence="2 3" key="1">
    <citation type="submission" date="2020-07" db="EMBL/GenBank/DDBJ databases">
        <title>Sequencing the genomes of 1000 actinobacteria strains.</title>
        <authorList>
            <person name="Klenk H.-P."/>
        </authorList>
    </citation>
    <scope>NUCLEOTIDE SEQUENCE [LARGE SCALE GENOMIC DNA]</scope>
    <source>
        <strain evidence="2 3">DSM 104006</strain>
    </source>
</reference>
<accession>A0A853BGD0</accession>
<protein>
    <submittedName>
        <fullName evidence="2">Putative flavoprotein involved in K+ transport</fullName>
    </submittedName>
</protein>
<dbReference type="AlphaFoldDB" id="A0A853BGD0"/>